<dbReference type="InterPro" id="IPR017907">
    <property type="entry name" value="Znf_RING_CS"/>
</dbReference>
<evidence type="ECO:0000259" key="7">
    <source>
        <dbReference type="PROSITE" id="PS51194"/>
    </source>
</evidence>
<dbReference type="CDD" id="cd18793">
    <property type="entry name" value="SF2_C_SNF"/>
    <property type="match status" value="1"/>
</dbReference>
<dbReference type="InterPro" id="IPR038718">
    <property type="entry name" value="SNF2-like_sf"/>
</dbReference>
<evidence type="ECO:0000256" key="6">
    <source>
        <dbReference type="ARBA" id="ARBA00022840"/>
    </source>
</evidence>
<dbReference type="PROSITE" id="PS51194">
    <property type="entry name" value="HELICASE_CTER"/>
    <property type="match status" value="1"/>
</dbReference>
<evidence type="ECO:0000256" key="3">
    <source>
        <dbReference type="ARBA" id="ARBA00022771"/>
    </source>
</evidence>
<dbReference type="SMART" id="SM00490">
    <property type="entry name" value="HELICc"/>
    <property type="match status" value="1"/>
</dbReference>
<dbReference type="Proteomes" id="UP001390339">
    <property type="component" value="Unassembled WGS sequence"/>
</dbReference>
<evidence type="ECO:0000313" key="9">
    <source>
        <dbReference type="Proteomes" id="UP001390339"/>
    </source>
</evidence>
<dbReference type="Gene3D" id="3.40.50.300">
    <property type="entry name" value="P-loop containing nucleotide triphosphate hydrolases"/>
    <property type="match status" value="1"/>
</dbReference>
<gene>
    <name evidence="8" type="ORF">PGQ11_005989</name>
</gene>
<comment type="caution">
    <text evidence="8">The sequence shown here is derived from an EMBL/GenBank/DDBJ whole genome shotgun (WGS) entry which is preliminary data.</text>
</comment>
<keyword evidence="4" id="KW-0378">Hydrolase</keyword>
<dbReference type="PANTHER" id="PTHR45626:SF52">
    <property type="entry name" value="SINGLE-STRANDED DNA-DEPENDENT ATPASE (EUROFUNG)"/>
    <property type="match status" value="1"/>
</dbReference>
<dbReference type="InterPro" id="IPR000330">
    <property type="entry name" value="SNF2_N"/>
</dbReference>
<organism evidence="8 9">
    <name type="scientific">Apiospora arundinis</name>
    <dbReference type="NCBI Taxonomy" id="335852"/>
    <lineage>
        <taxon>Eukaryota</taxon>
        <taxon>Fungi</taxon>
        <taxon>Dikarya</taxon>
        <taxon>Ascomycota</taxon>
        <taxon>Pezizomycotina</taxon>
        <taxon>Sordariomycetes</taxon>
        <taxon>Xylariomycetidae</taxon>
        <taxon>Amphisphaeriales</taxon>
        <taxon>Apiosporaceae</taxon>
        <taxon>Apiospora</taxon>
    </lineage>
</organism>
<dbReference type="InterPro" id="IPR050628">
    <property type="entry name" value="SNF2_RAD54_helicase_TF"/>
</dbReference>
<dbReference type="Pfam" id="PF00176">
    <property type="entry name" value="SNF2-rel_dom"/>
    <property type="match status" value="1"/>
</dbReference>
<keyword evidence="3" id="KW-0863">Zinc-finger</keyword>
<evidence type="ECO:0000256" key="4">
    <source>
        <dbReference type="ARBA" id="ARBA00022801"/>
    </source>
</evidence>
<keyword evidence="5" id="KW-0862">Zinc</keyword>
<dbReference type="PANTHER" id="PTHR45626">
    <property type="entry name" value="TRANSCRIPTION TERMINATION FACTOR 2-RELATED"/>
    <property type="match status" value="1"/>
</dbReference>
<sequence length="417" mass="47636">MIRRRETTLYQGASQLTALFRWCLTGTPIQNHLEDIGSLLAFLRISQLEHKAVFRHHIIIPFAHDVEAASRNFAQLLDYICLRRSQELLHLPRVDESYRYLDFSEDERAQYDETLVRMARLVKEKVSKGPEGRNPFGIFQAQLQLRLVCNHGTFQKPFQPQTRRDRQHEKEDLLYSLGPNAERSCSACGIPVSVFEIIGGMDHKGQPCEHSLCQECATESREASGGEANVLHAQCPICYQYSEPPGVHQTKGTWRHMAGDDERALYFNKTGVSCKVDALMEDLAKVPSESKRWDSEVRSIVFSCWTRTLDLVGVHLRRRGFSYQRIDGDQVLTQRQYNMDRFVQDRCIPVLLMSTGVGAFGLNLTAASNVFMLEPQWNPSVEAQAVGRVSRLGQNKAVKVTRYLVRRTVEVVRSMMT</sequence>
<dbReference type="Gene3D" id="3.40.50.10810">
    <property type="entry name" value="Tandem AAA-ATPase domain"/>
    <property type="match status" value="1"/>
</dbReference>
<evidence type="ECO:0000313" key="8">
    <source>
        <dbReference type="EMBL" id="KAK8867411.1"/>
    </source>
</evidence>
<keyword evidence="1" id="KW-0479">Metal-binding</keyword>
<evidence type="ECO:0000256" key="5">
    <source>
        <dbReference type="ARBA" id="ARBA00022833"/>
    </source>
</evidence>
<dbReference type="EMBL" id="JAPCWZ010000004">
    <property type="protein sequence ID" value="KAK8867411.1"/>
    <property type="molecule type" value="Genomic_DNA"/>
</dbReference>
<dbReference type="Pfam" id="PF00271">
    <property type="entry name" value="Helicase_C"/>
    <property type="match status" value="1"/>
</dbReference>
<dbReference type="InterPro" id="IPR027417">
    <property type="entry name" value="P-loop_NTPase"/>
</dbReference>
<keyword evidence="9" id="KW-1185">Reference proteome</keyword>
<evidence type="ECO:0000256" key="1">
    <source>
        <dbReference type="ARBA" id="ARBA00022723"/>
    </source>
</evidence>
<reference evidence="8 9" key="1">
    <citation type="journal article" date="2024" name="IMA Fungus">
        <title>Apiospora arundinis, a panoply of carbohydrate-active enzymes and secondary metabolites.</title>
        <authorList>
            <person name="Sorensen T."/>
            <person name="Petersen C."/>
            <person name="Muurmann A.T."/>
            <person name="Christiansen J.V."/>
            <person name="Brundto M.L."/>
            <person name="Overgaard C.K."/>
            <person name="Boysen A.T."/>
            <person name="Wollenberg R.D."/>
            <person name="Larsen T.O."/>
            <person name="Sorensen J.L."/>
            <person name="Nielsen K.L."/>
            <person name="Sondergaard T.E."/>
        </authorList>
    </citation>
    <scope>NUCLEOTIDE SEQUENCE [LARGE SCALE GENOMIC DNA]</scope>
    <source>
        <strain evidence="8 9">AAU 773</strain>
    </source>
</reference>
<dbReference type="InterPro" id="IPR001650">
    <property type="entry name" value="Helicase_C-like"/>
</dbReference>
<name>A0ABR2IRC1_9PEZI</name>
<dbReference type="PROSITE" id="PS00518">
    <property type="entry name" value="ZF_RING_1"/>
    <property type="match status" value="1"/>
</dbReference>
<dbReference type="InterPro" id="IPR049730">
    <property type="entry name" value="SNF2/RAD54-like_C"/>
</dbReference>
<dbReference type="SUPFAM" id="SSF52540">
    <property type="entry name" value="P-loop containing nucleoside triphosphate hydrolases"/>
    <property type="match status" value="2"/>
</dbReference>
<proteinExistence type="predicted"/>
<evidence type="ECO:0000256" key="2">
    <source>
        <dbReference type="ARBA" id="ARBA00022741"/>
    </source>
</evidence>
<accession>A0ABR2IRC1</accession>
<protein>
    <submittedName>
        <fullName evidence="8">SNF2 family N-terminal domain-containing protein</fullName>
    </submittedName>
</protein>
<keyword evidence="2" id="KW-0547">Nucleotide-binding</keyword>
<dbReference type="SUPFAM" id="SSF57850">
    <property type="entry name" value="RING/U-box"/>
    <property type="match status" value="1"/>
</dbReference>
<feature type="domain" description="Helicase C-terminal" evidence="7">
    <location>
        <begin position="278"/>
        <end position="417"/>
    </location>
</feature>
<keyword evidence="6" id="KW-0067">ATP-binding</keyword>